<feature type="non-terminal residue" evidence="1">
    <location>
        <position position="80"/>
    </location>
</feature>
<proteinExistence type="predicted"/>
<accession>A0ABN7XFB6</accession>
<reference evidence="1 2" key="1">
    <citation type="submission" date="2021-06" db="EMBL/GenBank/DDBJ databases">
        <authorList>
            <person name="Kallberg Y."/>
            <person name="Tangrot J."/>
            <person name="Rosling A."/>
        </authorList>
    </citation>
    <scope>NUCLEOTIDE SEQUENCE [LARGE SCALE GENOMIC DNA]</scope>
    <source>
        <strain evidence="1 2">120-4 pot B 10/14</strain>
    </source>
</reference>
<evidence type="ECO:0000313" key="1">
    <source>
        <dbReference type="EMBL" id="CAG8853465.1"/>
    </source>
</evidence>
<dbReference type="EMBL" id="CAJVQB010124569">
    <property type="protein sequence ID" value="CAG8853465.1"/>
    <property type="molecule type" value="Genomic_DNA"/>
</dbReference>
<protein>
    <submittedName>
        <fullName evidence="1">19109_t:CDS:1</fullName>
    </submittedName>
</protein>
<name>A0ABN7XFB6_GIGMA</name>
<sequence length="80" mass="9269">MAGPEPGWPKLAGFREHIEEFLGDSKEYRLWRNQLKNAFVVYRIKGIMTYRRFSENYSTGYVRQAETLATTGQAAAPHCR</sequence>
<evidence type="ECO:0000313" key="2">
    <source>
        <dbReference type="Proteomes" id="UP000789901"/>
    </source>
</evidence>
<keyword evidence="2" id="KW-1185">Reference proteome</keyword>
<dbReference type="Proteomes" id="UP000789901">
    <property type="component" value="Unassembled WGS sequence"/>
</dbReference>
<organism evidence="1 2">
    <name type="scientific">Gigaspora margarita</name>
    <dbReference type="NCBI Taxonomy" id="4874"/>
    <lineage>
        <taxon>Eukaryota</taxon>
        <taxon>Fungi</taxon>
        <taxon>Fungi incertae sedis</taxon>
        <taxon>Mucoromycota</taxon>
        <taxon>Glomeromycotina</taxon>
        <taxon>Glomeromycetes</taxon>
        <taxon>Diversisporales</taxon>
        <taxon>Gigasporaceae</taxon>
        <taxon>Gigaspora</taxon>
    </lineage>
</organism>
<gene>
    <name evidence="1" type="ORF">GMARGA_LOCUS42286</name>
</gene>
<comment type="caution">
    <text evidence="1">The sequence shown here is derived from an EMBL/GenBank/DDBJ whole genome shotgun (WGS) entry which is preliminary data.</text>
</comment>